<evidence type="ECO:0000256" key="1">
    <source>
        <dbReference type="ARBA" id="ARBA00022763"/>
    </source>
</evidence>
<keyword evidence="2" id="KW-0234">DNA repair</keyword>
<evidence type="ECO:0000313" key="5">
    <source>
        <dbReference type="Proteomes" id="UP000015105"/>
    </source>
</evidence>
<feature type="domain" description="Morc S5" evidence="3">
    <location>
        <begin position="127"/>
        <end position="219"/>
    </location>
</feature>
<evidence type="ECO:0000256" key="2">
    <source>
        <dbReference type="ARBA" id="ARBA00023204"/>
    </source>
</evidence>
<reference evidence="5" key="1">
    <citation type="journal article" date="2014" name="Science">
        <title>Ancient hybridizations among the ancestral genomes of bread wheat.</title>
        <authorList>
            <consortium name="International Wheat Genome Sequencing Consortium,"/>
            <person name="Marcussen T."/>
            <person name="Sandve S.R."/>
            <person name="Heier L."/>
            <person name="Spannagl M."/>
            <person name="Pfeifer M."/>
            <person name="Jakobsen K.S."/>
            <person name="Wulff B.B."/>
            <person name="Steuernagel B."/>
            <person name="Mayer K.F."/>
            <person name="Olsen O.A."/>
        </authorList>
    </citation>
    <scope>NUCLEOTIDE SEQUENCE [LARGE SCALE GENOMIC DNA]</scope>
    <source>
        <strain evidence="5">cv. AL8/78</strain>
    </source>
</reference>
<reference evidence="4" key="4">
    <citation type="submission" date="2019-03" db="UniProtKB">
        <authorList>
            <consortium name="EnsemblPlants"/>
        </authorList>
    </citation>
    <scope>IDENTIFICATION</scope>
</reference>
<dbReference type="GO" id="GO:0006281">
    <property type="term" value="P:DNA repair"/>
    <property type="evidence" value="ECO:0007669"/>
    <property type="project" value="UniProtKB-KW"/>
</dbReference>
<dbReference type="GO" id="GO:0016887">
    <property type="term" value="F:ATP hydrolysis activity"/>
    <property type="evidence" value="ECO:0007669"/>
    <property type="project" value="InterPro"/>
</dbReference>
<dbReference type="AlphaFoldDB" id="A0A453EV23"/>
<dbReference type="Proteomes" id="UP000015105">
    <property type="component" value="Chromosome 3D"/>
</dbReference>
<keyword evidence="5" id="KW-1185">Reference proteome</keyword>
<sequence>LSYTFLMETGCDDVLVPTVDYQYDLTTASYTQLLRHNQKLFSSNLAILSKWSPFASEAELLKQFDDIGEHGTKIIVFNLWFNDDGDMELDFNSDKKDILITGAQKKVKTNKHEKLVTQDYIANRLRYSLRAYASILYLRVPDSFRIILRGKDVEPHNVVNDLLYRECVLYKPQIAGLPELSIVTTIGFVKGAPDTDVQGFNVYHKNRLITAFLESCQQLIWQRAGSCGYS</sequence>
<dbReference type="Gramene" id="AET3Gv20478600.20">
    <property type="protein sequence ID" value="AET3Gv20478600.20"/>
    <property type="gene ID" value="AET3Gv20478600"/>
</dbReference>
<keyword evidence="1" id="KW-0227">DNA damage</keyword>
<dbReference type="GO" id="GO:0005634">
    <property type="term" value="C:nucleus"/>
    <property type="evidence" value="ECO:0007669"/>
    <property type="project" value="TreeGrafter"/>
</dbReference>
<dbReference type="InterPro" id="IPR041006">
    <property type="entry name" value="Morc_S5"/>
</dbReference>
<reference evidence="4" key="5">
    <citation type="journal article" date="2021" name="G3 (Bethesda)">
        <title>Aegilops tauschii genome assembly Aet v5.0 features greater sequence contiguity and improved annotation.</title>
        <authorList>
            <person name="Wang L."/>
            <person name="Zhu T."/>
            <person name="Rodriguez J.C."/>
            <person name="Deal K.R."/>
            <person name="Dubcovsky J."/>
            <person name="McGuire P.E."/>
            <person name="Lux T."/>
            <person name="Spannagl M."/>
            <person name="Mayer K.F.X."/>
            <person name="Baldrich P."/>
            <person name="Meyers B.C."/>
            <person name="Huo N."/>
            <person name="Gu Y.Q."/>
            <person name="Zhou H."/>
            <person name="Devos K.M."/>
            <person name="Bennetzen J.L."/>
            <person name="Unver T."/>
            <person name="Budak H."/>
            <person name="Gulick P.J."/>
            <person name="Galiba G."/>
            <person name="Kalapos B."/>
            <person name="Nelson D.R."/>
            <person name="Li P."/>
            <person name="You F.M."/>
            <person name="Luo M.C."/>
            <person name="Dvorak J."/>
        </authorList>
    </citation>
    <scope>NUCLEOTIDE SEQUENCE [LARGE SCALE GENOMIC DNA]</scope>
    <source>
        <strain evidence="4">cv. AL8/78</strain>
    </source>
</reference>
<name>A0A453EV23_AEGTS</name>
<dbReference type="Pfam" id="PF17942">
    <property type="entry name" value="Morc6_S5"/>
    <property type="match status" value="1"/>
</dbReference>
<dbReference type="InterPro" id="IPR045261">
    <property type="entry name" value="MORC_ATPase"/>
</dbReference>
<organism evidence="4 5">
    <name type="scientific">Aegilops tauschii subsp. strangulata</name>
    <name type="common">Goatgrass</name>
    <dbReference type="NCBI Taxonomy" id="200361"/>
    <lineage>
        <taxon>Eukaryota</taxon>
        <taxon>Viridiplantae</taxon>
        <taxon>Streptophyta</taxon>
        <taxon>Embryophyta</taxon>
        <taxon>Tracheophyta</taxon>
        <taxon>Spermatophyta</taxon>
        <taxon>Magnoliopsida</taxon>
        <taxon>Liliopsida</taxon>
        <taxon>Poales</taxon>
        <taxon>Poaceae</taxon>
        <taxon>BOP clade</taxon>
        <taxon>Pooideae</taxon>
        <taxon>Triticodae</taxon>
        <taxon>Triticeae</taxon>
        <taxon>Triticinae</taxon>
        <taxon>Aegilops</taxon>
    </lineage>
</organism>
<evidence type="ECO:0000313" key="4">
    <source>
        <dbReference type="EnsemblPlants" id="AET3Gv20478600.20"/>
    </source>
</evidence>
<proteinExistence type="predicted"/>
<dbReference type="EnsemblPlants" id="AET3Gv20478600.20">
    <property type="protein sequence ID" value="AET3Gv20478600.20"/>
    <property type="gene ID" value="AET3Gv20478600"/>
</dbReference>
<protein>
    <recommendedName>
        <fullName evidence="3">Morc S5 domain-containing protein</fullName>
    </recommendedName>
</protein>
<evidence type="ECO:0000259" key="3">
    <source>
        <dbReference type="Pfam" id="PF17942"/>
    </source>
</evidence>
<reference evidence="4" key="3">
    <citation type="journal article" date="2017" name="Nature">
        <title>Genome sequence of the progenitor of the wheat D genome Aegilops tauschii.</title>
        <authorList>
            <person name="Luo M.C."/>
            <person name="Gu Y.Q."/>
            <person name="Puiu D."/>
            <person name="Wang H."/>
            <person name="Twardziok S.O."/>
            <person name="Deal K.R."/>
            <person name="Huo N."/>
            <person name="Zhu T."/>
            <person name="Wang L."/>
            <person name="Wang Y."/>
            <person name="McGuire P.E."/>
            <person name="Liu S."/>
            <person name="Long H."/>
            <person name="Ramasamy R.K."/>
            <person name="Rodriguez J.C."/>
            <person name="Van S.L."/>
            <person name="Yuan L."/>
            <person name="Wang Z."/>
            <person name="Xia Z."/>
            <person name="Xiao L."/>
            <person name="Anderson O.D."/>
            <person name="Ouyang S."/>
            <person name="Liang Y."/>
            <person name="Zimin A.V."/>
            <person name="Pertea G."/>
            <person name="Qi P."/>
            <person name="Bennetzen J.L."/>
            <person name="Dai X."/>
            <person name="Dawson M.W."/>
            <person name="Muller H.G."/>
            <person name="Kugler K."/>
            <person name="Rivarola-Duarte L."/>
            <person name="Spannagl M."/>
            <person name="Mayer K.F.X."/>
            <person name="Lu F.H."/>
            <person name="Bevan M.W."/>
            <person name="Leroy P."/>
            <person name="Li P."/>
            <person name="You F.M."/>
            <person name="Sun Q."/>
            <person name="Liu Z."/>
            <person name="Lyons E."/>
            <person name="Wicker T."/>
            <person name="Salzberg S.L."/>
            <person name="Devos K.M."/>
            <person name="Dvorak J."/>
        </authorList>
    </citation>
    <scope>NUCLEOTIDE SEQUENCE [LARGE SCALE GENOMIC DNA]</scope>
    <source>
        <strain evidence="4">cv. AL8/78</strain>
    </source>
</reference>
<reference evidence="5" key="2">
    <citation type="journal article" date="2017" name="Nat. Plants">
        <title>The Aegilops tauschii genome reveals multiple impacts of transposons.</title>
        <authorList>
            <person name="Zhao G."/>
            <person name="Zou C."/>
            <person name="Li K."/>
            <person name="Wang K."/>
            <person name="Li T."/>
            <person name="Gao L."/>
            <person name="Zhang X."/>
            <person name="Wang H."/>
            <person name="Yang Z."/>
            <person name="Liu X."/>
            <person name="Jiang W."/>
            <person name="Mao L."/>
            <person name="Kong X."/>
            <person name="Jiao Y."/>
            <person name="Jia J."/>
        </authorList>
    </citation>
    <scope>NUCLEOTIDE SEQUENCE [LARGE SCALE GENOMIC DNA]</scope>
    <source>
        <strain evidence="5">cv. AL8/78</strain>
    </source>
</reference>
<dbReference type="PANTHER" id="PTHR23336">
    <property type="entry name" value="ZINC FINGER CW-TYPE COILED-COIL DOMAIN PROTEIN 3"/>
    <property type="match status" value="1"/>
</dbReference>
<accession>A0A453EV23</accession>
<dbReference type="PANTHER" id="PTHR23336:SF44">
    <property type="entry name" value="PROTEIN MICRORCHIDIA 6"/>
    <property type="match status" value="1"/>
</dbReference>